<accession>A0A075FJI5</accession>
<proteinExistence type="predicted"/>
<dbReference type="SUPFAM" id="SSF54427">
    <property type="entry name" value="NTF2-like"/>
    <property type="match status" value="1"/>
</dbReference>
<dbReference type="EMBL" id="KF900337">
    <property type="protein sequence ID" value="AIE91403.1"/>
    <property type="molecule type" value="Genomic_DNA"/>
</dbReference>
<evidence type="ECO:0000313" key="1">
    <source>
        <dbReference type="EMBL" id="AIE91403.1"/>
    </source>
</evidence>
<dbReference type="PANTHER" id="PTHR38436">
    <property type="entry name" value="POLYKETIDE CYCLASE SNOAL-LIKE DOMAIN"/>
    <property type="match status" value="1"/>
</dbReference>
<dbReference type="GO" id="GO:0030638">
    <property type="term" value="P:polyketide metabolic process"/>
    <property type="evidence" value="ECO:0007669"/>
    <property type="project" value="InterPro"/>
</dbReference>
<name>A0A075FJI5_9EURY</name>
<evidence type="ECO:0008006" key="2">
    <source>
        <dbReference type="Google" id="ProtNLM"/>
    </source>
</evidence>
<sequence>MSITETAWEFFEACETGKGGEVCKAWCHDDATFSCQAGALADVTSVAGYADWMKGILGPLPDGRYELKAFSADEGRSAVTVAAVFKGTHTGEGGPIPPTGKSTATDYVYVLNFDGGKICHMTKIWNDLPALQDLGWA</sequence>
<dbReference type="PANTHER" id="PTHR38436:SF1">
    <property type="entry name" value="ESTER CYCLASE"/>
    <property type="match status" value="1"/>
</dbReference>
<dbReference type="AlphaFoldDB" id="A0A075FJI5"/>
<dbReference type="InterPro" id="IPR009959">
    <property type="entry name" value="Cyclase_SnoaL-like"/>
</dbReference>
<dbReference type="Gene3D" id="3.10.450.50">
    <property type="match status" value="1"/>
</dbReference>
<protein>
    <recommendedName>
        <fullName evidence="2">Polyketide cyclase</fullName>
    </recommendedName>
</protein>
<organism evidence="1">
    <name type="scientific">uncultured marine group II/III euryarchaeote AD1000_118_H06</name>
    <dbReference type="NCBI Taxonomy" id="1457722"/>
    <lineage>
        <taxon>Archaea</taxon>
        <taxon>Methanobacteriati</taxon>
        <taxon>Methanobacteriota</taxon>
        <taxon>environmental samples</taxon>
    </lineage>
</organism>
<dbReference type="InterPro" id="IPR032710">
    <property type="entry name" value="NTF2-like_dom_sf"/>
</dbReference>
<dbReference type="Pfam" id="PF07366">
    <property type="entry name" value="SnoaL"/>
    <property type="match status" value="1"/>
</dbReference>
<reference evidence="1" key="1">
    <citation type="journal article" date="2014" name="Genome Biol. Evol.">
        <title>Pangenome evidence for extensive interdomain horizontal transfer affecting lineage core and shell genes in uncultured planktonic thaumarchaeota and euryarchaeota.</title>
        <authorList>
            <person name="Deschamps P."/>
            <person name="Zivanovic Y."/>
            <person name="Moreira D."/>
            <person name="Rodriguez-Valera F."/>
            <person name="Lopez-Garcia P."/>
        </authorList>
    </citation>
    <scope>NUCLEOTIDE SEQUENCE</scope>
</reference>